<proteinExistence type="predicted"/>
<evidence type="ECO:0000313" key="4">
    <source>
        <dbReference type="Proteomes" id="UP000694388"/>
    </source>
</evidence>
<evidence type="ECO:0000256" key="2">
    <source>
        <dbReference type="SAM" id="MobiDB-lite"/>
    </source>
</evidence>
<dbReference type="SUPFAM" id="SSF57716">
    <property type="entry name" value="Glucocorticoid receptor-like (DNA-binding domain)"/>
    <property type="match status" value="2"/>
</dbReference>
<reference evidence="3" key="2">
    <citation type="submission" date="2025-09" db="UniProtKB">
        <authorList>
            <consortium name="Ensembl"/>
        </authorList>
    </citation>
    <scope>IDENTIFICATION</scope>
</reference>
<accession>A0A8C4Q3J9</accession>
<evidence type="ECO:0000313" key="3">
    <source>
        <dbReference type="Ensembl" id="ENSEBUP00000009466.1"/>
    </source>
</evidence>
<sequence>MAWFLRGRCGCGCYSCRKHLDVTSLTMHRSELYCNACFTRLFGPKGFGFGQGADGAQSSASPGPRSKSTGTSCRFARLGNSERCSRCGKAVYAAEKAMGAGKVRNGRCNILTSPEHVTYCSGCGVDGGTS</sequence>
<feature type="region of interest" description="Disordered" evidence="2">
    <location>
        <begin position="53"/>
        <end position="72"/>
    </location>
</feature>
<dbReference type="Gene3D" id="2.10.110.10">
    <property type="entry name" value="Cysteine Rich Protein"/>
    <property type="match status" value="1"/>
</dbReference>
<feature type="compositionally biased region" description="Low complexity" evidence="2">
    <location>
        <begin position="54"/>
        <end position="64"/>
    </location>
</feature>
<organism evidence="3 4">
    <name type="scientific">Eptatretus burgeri</name>
    <name type="common">Inshore hagfish</name>
    <dbReference type="NCBI Taxonomy" id="7764"/>
    <lineage>
        <taxon>Eukaryota</taxon>
        <taxon>Metazoa</taxon>
        <taxon>Chordata</taxon>
        <taxon>Craniata</taxon>
        <taxon>Vertebrata</taxon>
        <taxon>Cyclostomata</taxon>
        <taxon>Myxini</taxon>
        <taxon>Myxiniformes</taxon>
        <taxon>Myxinidae</taxon>
        <taxon>Eptatretinae</taxon>
        <taxon>Eptatretus</taxon>
    </lineage>
</organism>
<dbReference type="PANTHER" id="PTHR24215">
    <property type="entry name" value="RHO-GTPASE-ACTIVATING PROTEIN LRG1"/>
    <property type="match status" value="1"/>
</dbReference>
<dbReference type="GO" id="GO:0005737">
    <property type="term" value="C:cytoplasm"/>
    <property type="evidence" value="ECO:0007669"/>
    <property type="project" value="TreeGrafter"/>
</dbReference>
<evidence type="ECO:0000256" key="1">
    <source>
        <dbReference type="ARBA" id="ARBA00022737"/>
    </source>
</evidence>
<dbReference type="GO" id="GO:0030036">
    <property type="term" value="P:actin cytoskeleton organization"/>
    <property type="evidence" value="ECO:0007669"/>
    <property type="project" value="TreeGrafter"/>
</dbReference>
<reference evidence="3" key="1">
    <citation type="submission" date="2025-08" db="UniProtKB">
        <authorList>
            <consortium name="Ensembl"/>
        </authorList>
    </citation>
    <scope>IDENTIFICATION</scope>
</reference>
<dbReference type="PANTHER" id="PTHR24215:SF35">
    <property type="entry name" value="MUSCLE LIM PROTEIN MLP84B"/>
    <property type="match status" value="1"/>
</dbReference>
<keyword evidence="4" id="KW-1185">Reference proteome</keyword>
<dbReference type="AlphaFoldDB" id="A0A8C4Q3J9"/>
<dbReference type="Ensembl" id="ENSEBUT00000009990.1">
    <property type="protein sequence ID" value="ENSEBUP00000009466.1"/>
    <property type="gene ID" value="ENSEBUG00000006090.1"/>
</dbReference>
<name>A0A8C4Q3J9_EPTBU</name>
<keyword evidence="1" id="KW-0677">Repeat</keyword>
<dbReference type="Proteomes" id="UP000694388">
    <property type="component" value="Unplaced"/>
</dbReference>
<protein>
    <submittedName>
        <fullName evidence="3">Uncharacterized protein</fullName>
    </submittedName>
</protein>